<dbReference type="EMBL" id="KN832878">
    <property type="protein sequence ID" value="KIM99448.1"/>
    <property type="molecule type" value="Genomic_DNA"/>
</dbReference>
<keyword evidence="10" id="KW-0560">Oxidoreductase</keyword>
<dbReference type="InterPro" id="IPR047224">
    <property type="entry name" value="FAS_alpha_su_C"/>
</dbReference>
<dbReference type="FunFam" id="3.30.70.2490:FF:000001">
    <property type="entry name" value="Fatty acid synthase subunit alpha"/>
    <property type="match status" value="1"/>
</dbReference>
<evidence type="ECO:0000259" key="18">
    <source>
        <dbReference type="PROSITE" id="PS52004"/>
    </source>
</evidence>
<keyword evidence="11" id="KW-0444">Lipid biosynthesis</keyword>
<keyword evidence="7 13" id="KW-0808">Transferase</keyword>
<evidence type="ECO:0000256" key="15">
    <source>
        <dbReference type="PIRSR" id="PIRSR000454-4"/>
    </source>
</evidence>
<dbReference type="GO" id="GO:0008897">
    <property type="term" value="F:holo-[acyl-carrier-protein] synthase activity"/>
    <property type="evidence" value="ECO:0007669"/>
    <property type="project" value="InterPro"/>
</dbReference>
<proteinExistence type="inferred from homology"/>
<evidence type="ECO:0000256" key="16">
    <source>
        <dbReference type="SAM" id="Coils"/>
    </source>
</evidence>
<dbReference type="InterPro" id="IPR040899">
    <property type="entry name" value="Fas_alpha_ACP"/>
</dbReference>
<feature type="active site" description="For beta-ketoacyl synthase activity" evidence="14">
    <location>
        <position position="1174"/>
    </location>
</feature>
<dbReference type="Gene3D" id="3.90.25.70">
    <property type="match status" value="1"/>
</dbReference>
<dbReference type="InParanoid" id="A0A0C3CKD3"/>
<keyword evidence="11" id="KW-0275">Fatty acid biosynthesis</keyword>
<evidence type="ECO:0000256" key="10">
    <source>
        <dbReference type="ARBA" id="ARBA00023002"/>
    </source>
</evidence>
<dbReference type="GO" id="GO:0042759">
    <property type="term" value="P:long-chain fatty acid biosynthetic process"/>
    <property type="evidence" value="ECO:0007669"/>
    <property type="project" value="UniProtKB-UniRule"/>
</dbReference>
<dbReference type="EC" id="2.3.1.41" evidence="3"/>
<dbReference type="Gene3D" id="6.10.250.1930">
    <property type="match status" value="1"/>
</dbReference>
<evidence type="ECO:0000256" key="13">
    <source>
        <dbReference type="PIRNR" id="PIRNR000454"/>
    </source>
</evidence>
<keyword evidence="6" id="KW-0597">Phosphoprotein</keyword>
<reference evidence="19 20" key="1">
    <citation type="submission" date="2014-04" db="EMBL/GenBank/DDBJ databases">
        <authorList>
            <consortium name="DOE Joint Genome Institute"/>
            <person name="Kuo A."/>
            <person name="Martino E."/>
            <person name="Perotto S."/>
            <person name="Kohler A."/>
            <person name="Nagy L.G."/>
            <person name="Floudas D."/>
            <person name="Copeland A."/>
            <person name="Barry K.W."/>
            <person name="Cichocki N."/>
            <person name="Veneault-Fourrey C."/>
            <person name="LaButti K."/>
            <person name="Lindquist E.A."/>
            <person name="Lipzen A."/>
            <person name="Lundell T."/>
            <person name="Morin E."/>
            <person name="Murat C."/>
            <person name="Sun H."/>
            <person name="Tunlid A."/>
            <person name="Henrissat B."/>
            <person name="Grigoriev I.V."/>
            <person name="Hibbett D.S."/>
            <person name="Martin F."/>
            <person name="Nordberg H.P."/>
            <person name="Cantor M.N."/>
            <person name="Hua S.X."/>
        </authorList>
    </citation>
    <scope>NUCLEOTIDE SEQUENCE [LARGE SCALE GENOMIC DNA]</scope>
    <source>
        <strain evidence="19 20">Zn</strain>
    </source>
</reference>
<dbReference type="InterPro" id="IPR016039">
    <property type="entry name" value="Thiolase-like"/>
</dbReference>
<dbReference type="Proteomes" id="UP000054321">
    <property type="component" value="Unassembled WGS sequence"/>
</dbReference>
<protein>
    <recommendedName>
        <fullName evidence="4">Fatty acid synthase subunit alpha</fullName>
        <ecNumber evidence="2">1.1.1.100</ecNumber>
        <ecNumber evidence="3">2.3.1.41</ecNumber>
    </recommendedName>
</protein>
<evidence type="ECO:0000256" key="11">
    <source>
        <dbReference type="ARBA" id="ARBA00023160"/>
    </source>
</evidence>
<dbReference type="FunFam" id="3.40.50.720:FF:000168">
    <property type="entry name" value="Fatty acid synthase subunit alpha"/>
    <property type="match status" value="1"/>
</dbReference>
<dbReference type="InterPro" id="IPR050830">
    <property type="entry name" value="Fungal_FAS"/>
</dbReference>
<evidence type="ECO:0000313" key="19">
    <source>
        <dbReference type="EMBL" id="KIM99448.1"/>
    </source>
</evidence>
<feature type="compositionally biased region" description="Polar residues" evidence="17">
    <location>
        <begin position="88"/>
        <end position="99"/>
    </location>
</feature>
<dbReference type="Gene3D" id="6.10.140.1410">
    <property type="match status" value="1"/>
</dbReference>
<dbReference type="InterPro" id="IPR016035">
    <property type="entry name" value="Acyl_Trfase/lysoPLipase"/>
</dbReference>
<dbReference type="InterPro" id="IPR036291">
    <property type="entry name" value="NAD(P)-bd_dom_sf"/>
</dbReference>
<keyword evidence="5 13" id="KW-0596">Phosphopantetheine</keyword>
<feature type="coiled-coil region" evidence="16">
    <location>
        <begin position="315"/>
        <end position="368"/>
    </location>
</feature>
<dbReference type="STRING" id="913774.A0A0C3CKD3"/>
<evidence type="ECO:0000256" key="3">
    <source>
        <dbReference type="ARBA" id="ARBA00013191"/>
    </source>
</evidence>
<evidence type="ECO:0000256" key="2">
    <source>
        <dbReference type="ARBA" id="ARBA00012948"/>
    </source>
</evidence>
<dbReference type="PANTHER" id="PTHR10982">
    <property type="entry name" value="MALONYL COA-ACYL CARRIER PROTEIN TRANSACYLASE"/>
    <property type="match status" value="1"/>
</dbReference>
<dbReference type="Pfam" id="PF18325">
    <property type="entry name" value="Fas_alpha_ACP"/>
    <property type="match status" value="1"/>
</dbReference>
<dbReference type="InterPro" id="IPR026025">
    <property type="entry name" value="FAS_alpha_yeast"/>
</dbReference>
<keyword evidence="11" id="KW-0443">Lipid metabolism</keyword>
<feature type="domain" description="Ketosynthase family 3 (KS3)" evidence="18">
    <location>
        <begin position="989"/>
        <end position="1528"/>
    </location>
</feature>
<dbReference type="SUPFAM" id="SSF53901">
    <property type="entry name" value="Thiolase-like"/>
    <property type="match status" value="2"/>
</dbReference>
<dbReference type="InterPro" id="IPR020841">
    <property type="entry name" value="PKS_Beta-ketoAc_synthase_dom"/>
</dbReference>
<dbReference type="CDD" id="cd00828">
    <property type="entry name" value="elong_cond_enzymes"/>
    <property type="match status" value="1"/>
</dbReference>
<evidence type="ECO:0000256" key="7">
    <source>
        <dbReference type="ARBA" id="ARBA00022679"/>
    </source>
</evidence>
<dbReference type="PROSITE" id="PS52004">
    <property type="entry name" value="KS3_2"/>
    <property type="match status" value="1"/>
</dbReference>
<feature type="modified residue" description="O-(pantetheine 4'-phosphoryl)serine" evidence="15">
    <location>
        <position position="172"/>
    </location>
</feature>
<feature type="region of interest" description="Disordered" evidence="17">
    <location>
        <begin position="83"/>
        <end position="132"/>
    </location>
</feature>
<dbReference type="InterPro" id="IPR014030">
    <property type="entry name" value="Ketoacyl_synth_N"/>
</dbReference>
<dbReference type="SUPFAM" id="SSF51735">
    <property type="entry name" value="NAD(P)-binding Rossmann-fold domains"/>
    <property type="match status" value="1"/>
</dbReference>
<dbReference type="Pfam" id="PF02801">
    <property type="entry name" value="Ketoacyl-synt_C"/>
    <property type="match status" value="1"/>
</dbReference>
<sequence>MVVEMLAHQFAYPVKWIDTQDVLLDRQKTERLIEIGPSDTLTVMAKRTIKSKCEAQDATLSRRRQLLSGDTDLAEIYYEVDPQPVPAEQSSGNGDGTNDSPPPYSSEPSSSEGPKPSPTPGRTKAARSSMKKPDALISAQEILVGIIAQKLKKALGDITVTSTIKSLASGRSTLENEIIGDLVNEFGTVPDRAEEVAIQDLGKILQSSFGERLGKQTSRMIEQLLASKMPGGFSTNSARKYLDSRWGLGEGRQDSCLLAAVVSAPTVRLPTEQAAHQFFDDIATKHIAAAGLSSLQENDDDDGDTLTAAVDPEALRKLKEEQNEIARKKLELYAEQLQIDLQAGLKSYAVAQNTINELEVQLDLWTREHGDVYAAGIKPMVDNRKVRVYDSWWNWALQDAFTLFHELTTGTLKADNRDLAERTFRIVNRSTPKLVEVLKFMATICQNEDGNTYKAAEGVIEALIAECQSSMGQPPVFRNFASSMAPQTIIADDGKISITEVPRIRDNEEASLFAVKRKGPSGWLPDEESTSTYLECFGESFNLGIDFEHRVVLLTGAGSGSIGSEILRGLLSGGAKVIVTTSSFSLDVTRFYQNIYMTYGATGSQLVVVPFNQGSQQDIDALLSYIYDTSKGGLGWDLDAVIPFAAISEKGREIDGVDSKSQLAHRIMLTNTVQMIGAIKRFKVKYGSDTRPAQVILPLSPNHGNFGGDGLYAESKLALESLFDKWKSESWSNYLSICGASIGWTRGTGLMSGNDIVAEEIEKLGVRTFSQQEMATSILALMAYPVVEICQTQPLYADLNGGLEKVPNLPDVLSQIRKSIIKTADIRRALAQEALLDGNADESLDAEDEIDARANMSLGFPDLPTSADLQPLAHLKGMVDLERVVVITGFSELGPYGNARTRWEMEAYGKFSLEGCVEMAWIMGLIRYSSAGTNGNKSYSAWLDAKTNEPVEEWDIKRRYEKHILENSGIRLVDPELWDGYDPHKKQAFQEVVVEQNLKSFEASKETAEAFQREHGEKVDILEVPESSGNTFTVRIKKGAVLMIPKALDFGNDVAGQIPSGWNPRTYGITEEIIASVDRITLYVLICTIESLLSAGISDPYEIYQYVHTSQVGNCVGSGAGGIISLEKIHRARAMEKPASQDVLQETFNNTIAAWVNMLIMSSNGPIRTPVGACATAIESLDNAYDLIISGKAKLCLVGGVDDLQENTSYEFANMKATSNGALEHAAGRDPKEMSRPTASTRKGFMESQGCGMQVVCTARVALDMGLPIYGIVAFTGTSSDKIGRSVPAPGKGLMVHATEARAAFPSPFLDIKFRRRQLMSRLTLIKAYEDAEHQLIESEIEAMRSTDSTFDVDAYRAHRMTHINYEVTRQRADALDSLGNTFWKNHPEIAPIRGALATWGLTIDDLSVCSFHGTSTIMNERNECDVLQRELGHLGRAKGNRVLGVFQKYLTGHPKGAAGAWMMNGGLQILQTGLVPGNRNADNVDSELEKFDYISFPNKAIQTTGVKAFSVFSFGFGQKGAQAIIVHPKYLFATLEGDEFELYKGKLTKRQRTALRTFNKGFLENRLFVAKDKAPFAGEKEMDAMLNPRARLEVKKDGHLLG</sequence>
<dbReference type="InterPro" id="IPR041550">
    <property type="entry name" value="FASI_helical"/>
</dbReference>
<evidence type="ECO:0000256" key="12">
    <source>
        <dbReference type="ARBA" id="ARBA00048508"/>
    </source>
</evidence>
<dbReference type="Gene3D" id="3.40.50.720">
    <property type="entry name" value="NAD(P)-binding Rossmann-like Domain"/>
    <property type="match status" value="2"/>
</dbReference>
<dbReference type="GO" id="GO:0005835">
    <property type="term" value="C:fatty acid synthase complex"/>
    <property type="evidence" value="ECO:0007669"/>
    <property type="project" value="InterPro"/>
</dbReference>
<dbReference type="SUPFAM" id="SSF52151">
    <property type="entry name" value="FabD/lysophospholipase-like"/>
    <property type="match status" value="1"/>
</dbReference>
<dbReference type="GO" id="GO:0004316">
    <property type="term" value="F:3-oxoacyl-[acyl-carrier-protein] reductase (NADPH) activity"/>
    <property type="evidence" value="ECO:0007669"/>
    <property type="project" value="UniProtKB-EC"/>
</dbReference>
<dbReference type="PROSITE" id="PS00606">
    <property type="entry name" value="KS3_1"/>
    <property type="match status" value="1"/>
</dbReference>
<dbReference type="Gene3D" id="3.40.47.10">
    <property type="match status" value="1"/>
</dbReference>
<dbReference type="CDD" id="cd08950">
    <property type="entry name" value="KR_fFAS_SDR_c_like"/>
    <property type="match status" value="1"/>
</dbReference>
<dbReference type="OrthoDB" id="4251012at2759"/>
<dbReference type="FunFam" id="3.90.25.70:FF:000001">
    <property type="entry name" value="Fatty acid synthase subunit alpha"/>
    <property type="match status" value="1"/>
</dbReference>
<name>A0A0C3CKD3_OIDMZ</name>
<dbReference type="Pfam" id="PF18314">
    <property type="entry name" value="FAS_I_H"/>
    <property type="match status" value="1"/>
</dbReference>
<keyword evidence="9" id="KW-0521">NADP</keyword>
<dbReference type="PIRSF" id="PIRSF000454">
    <property type="entry name" value="FAS_yeast_alpha"/>
    <property type="match status" value="1"/>
</dbReference>
<comment type="catalytic activity">
    <reaction evidence="12">
        <text>a (3R)-hydroxyacyl-[ACP] + NADP(+) = a 3-oxoacyl-[ACP] + NADPH + H(+)</text>
        <dbReference type="Rhea" id="RHEA:17397"/>
        <dbReference type="Rhea" id="RHEA-COMP:9916"/>
        <dbReference type="Rhea" id="RHEA-COMP:9945"/>
        <dbReference type="ChEBI" id="CHEBI:15378"/>
        <dbReference type="ChEBI" id="CHEBI:57783"/>
        <dbReference type="ChEBI" id="CHEBI:58349"/>
        <dbReference type="ChEBI" id="CHEBI:78776"/>
        <dbReference type="ChEBI" id="CHEBI:78827"/>
        <dbReference type="EC" id="1.1.1.100"/>
    </reaction>
</comment>
<evidence type="ECO:0000256" key="14">
    <source>
        <dbReference type="PIRSR" id="PIRSR000454-1"/>
    </source>
</evidence>
<keyword evidence="16" id="KW-0175">Coiled coil</keyword>
<keyword evidence="8" id="KW-0276">Fatty acid metabolism</keyword>
<gene>
    <name evidence="19" type="ORF">OIDMADRAFT_200426</name>
</gene>
<keyword evidence="20" id="KW-1185">Reference proteome</keyword>
<dbReference type="Gene3D" id="3.30.70.2490">
    <property type="match status" value="1"/>
</dbReference>
<accession>A0A0C3CKD3</accession>
<dbReference type="EC" id="1.1.1.100" evidence="2"/>
<organism evidence="19 20">
    <name type="scientific">Oidiodendron maius (strain Zn)</name>
    <dbReference type="NCBI Taxonomy" id="913774"/>
    <lineage>
        <taxon>Eukaryota</taxon>
        <taxon>Fungi</taxon>
        <taxon>Dikarya</taxon>
        <taxon>Ascomycota</taxon>
        <taxon>Pezizomycotina</taxon>
        <taxon>Leotiomycetes</taxon>
        <taxon>Leotiomycetes incertae sedis</taxon>
        <taxon>Myxotrichaceae</taxon>
        <taxon>Oidiodendron</taxon>
    </lineage>
</organism>
<dbReference type="HOGENOM" id="CLU_000114_0_0_1"/>
<dbReference type="PANTHER" id="PTHR10982:SF21">
    <property type="entry name" value="FATTY ACID SYNTHASE SUBUNIT BETA"/>
    <property type="match status" value="1"/>
</dbReference>
<reference evidence="20" key="2">
    <citation type="submission" date="2015-01" db="EMBL/GenBank/DDBJ databases">
        <title>Evolutionary Origins and Diversification of the Mycorrhizal Mutualists.</title>
        <authorList>
            <consortium name="DOE Joint Genome Institute"/>
            <consortium name="Mycorrhizal Genomics Consortium"/>
            <person name="Kohler A."/>
            <person name="Kuo A."/>
            <person name="Nagy L.G."/>
            <person name="Floudas D."/>
            <person name="Copeland A."/>
            <person name="Barry K.W."/>
            <person name="Cichocki N."/>
            <person name="Veneault-Fourrey C."/>
            <person name="LaButti K."/>
            <person name="Lindquist E.A."/>
            <person name="Lipzen A."/>
            <person name="Lundell T."/>
            <person name="Morin E."/>
            <person name="Murat C."/>
            <person name="Riley R."/>
            <person name="Ohm R."/>
            <person name="Sun H."/>
            <person name="Tunlid A."/>
            <person name="Henrissat B."/>
            <person name="Grigoriev I.V."/>
            <person name="Hibbett D.S."/>
            <person name="Martin F."/>
        </authorList>
    </citation>
    <scope>NUCLEOTIDE SEQUENCE [LARGE SCALE GENOMIC DNA]</scope>
    <source>
        <strain evidence="20">Zn</strain>
    </source>
</reference>
<dbReference type="Pfam" id="PF00109">
    <property type="entry name" value="ketoacyl-synt"/>
    <property type="match status" value="1"/>
</dbReference>
<evidence type="ECO:0000256" key="4">
    <source>
        <dbReference type="ARBA" id="ARBA00014008"/>
    </source>
</evidence>
<evidence type="ECO:0000256" key="1">
    <source>
        <dbReference type="ARBA" id="ARBA00007485"/>
    </source>
</evidence>
<evidence type="ECO:0000256" key="8">
    <source>
        <dbReference type="ARBA" id="ARBA00022832"/>
    </source>
</evidence>
<evidence type="ECO:0000256" key="5">
    <source>
        <dbReference type="ARBA" id="ARBA00022450"/>
    </source>
</evidence>
<dbReference type="InterPro" id="IPR014031">
    <property type="entry name" value="Ketoacyl_synth_C"/>
</dbReference>
<evidence type="ECO:0000256" key="9">
    <source>
        <dbReference type="ARBA" id="ARBA00022857"/>
    </source>
</evidence>
<dbReference type="GO" id="GO:0044550">
    <property type="term" value="P:secondary metabolite biosynthetic process"/>
    <property type="evidence" value="ECO:0007669"/>
    <property type="project" value="UniProtKB-ARBA"/>
</dbReference>
<evidence type="ECO:0000313" key="20">
    <source>
        <dbReference type="Proteomes" id="UP000054321"/>
    </source>
</evidence>
<evidence type="ECO:0000256" key="6">
    <source>
        <dbReference type="ARBA" id="ARBA00022553"/>
    </source>
</evidence>
<comment type="similarity">
    <text evidence="1 13">Belongs to the thiolase-like superfamily. Fungal fatty acid synthetase subunit alpha family.</text>
</comment>
<dbReference type="GO" id="GO:0004312">
    <property type="term" value="F:fatty acid synthase activity"/>
    <property type="evidence" value="ECO:0007669"/>
    <property type="project" value="InterPro"/>
</dbReference>
<dbReference type="GO" id="GO:0004315">
    <property type="term" value="F:3-oxoacyl-[acyl-carrier-protein] synthase activity"/>
    <property type="evidence" value="ECO:0007669"/>
    <property type="project" value="UniProtKB-EC"/>
</dbReference>
<dbReference type="InterPro" id="IPR018201">
    <property type="entry name" value="Ketoacyl_synth_AS"/>
</dbReference>
<evidence type="ECO:0000256" key="17">
    <source>
        <dbReference type="SAM" id="MobiDB-lite"/>
    </source>
</evidence>